<dbReference type="SUPFAM" id="SSF54637">
    <property type="entry name" value="Thioesterase/thiol ester dehydrase-isomerase"/>
    <property type="match status" value="1"/>
</dbReference>
<sequence length="151" mass="16734">MRFHLVDRIDAWEPGRSATGRKLTSNQETYWVRDDSGRAVMPPALVLECVCQTATWLILLGSALTQRATLLAVEEVRQLRAVRPGDVLDIDVQVESMADTAAVVNGVVRVDGEPVLTASRIMCGLMPADELDDPTETHRLARLLSRKELVR</sequence>
<dbReference type="Gene3D" id="3.10.129.10">
    <property type="entry name" value="Hotdog Thioesterase"/>
    <property type="match status" value="1"/>
</dbReference>
<dbReference type="PANTHER" id="PTHR30272:SF1">
    <property type="entry name" value="3-HYDROXYACYL-[ACYL-CARRIER-PROTEIN] DEHYDRATASE"/>
    <property type="match status" value="1"/>
</dbReference>
<comment type="similarity">
    <text evidence="1">Belongs to the thioester dehydratase family. FabZ subfamily.</text>
</comment>
<dbReference type="GO" id="GO:0016829">
    <property type="term" value="F:lyase activity"/>
    <property type="evidence" value="ECO:0007669"/>
    <property type="project" value="UniProtKB-KW"/>
</dbReference>
<organism evidence="3 4">
    <name type="scientific">Nocardia cyriacigeorgica</name>
    <dbReference type="NCBI Taxonomy" id="135487"/>
    <lineage>
        <taxon>Bacteria</taxon>
        <taxon>Bacillati</taxon>
        <taxon>Actinomycetota</taxon>
        <taxon>Actinomycetes</taxon>
        <taxon>Mycobacteriales</taxon>
        <taxon>Nocardiaceae</taxon>
        <taxon>Nocardia</taxon>
    </lineage>
</organism>
<evidence type="ECO:0000313" key="4">
    <source>
        <dbReference type="Proteomes" id="UP000290439"/>
    </source>
</evidence>
<dbReference type="OrthoDB" id="4566877at2"/>
<dbReference type="InterPro" id="IPR013114">
    <property type="entry name" value="FabA_FabZ"/>
</dbReference>
<dbReference type="EC" id="4.2.1.-" evidence="3"/>
<dbReference type="Proteomes" id="UP000290439">
    <property type="component" value="Chromosome"/>
</dbReference>
<dbReference type="InterPro" id="IPR029069">
    <property type="entry name" value="HotDog_dom_sf"/>
</dbReference>
<dbReference type="AlphaFoldDB" id="A0A4U8VZC4"/>
<dbReference type="PANTHER" id="PTHR30272">
    <property type="entry name" value="3-HYDROXYACYL-[ACYL-CARRIER-PROTEIN] DEHYDRATASE"/>
    <property type="match status" value="1"/>
</dbReference>
<evidence type="ECO:0000256" key="1">
    <source>
        <dbReference type="ARBA" id="ARBA00009174"/>
    </source>
</evidence>
<proteinExistence type="inferred from homology"/>
<protein>
    <submittedName>
        <fullName evidence="3">(3R)-hydroxymyristoyl-[acyl-carrier-protein] dehydratase</fullName>
        <ecNumber evidence="3">4.2.1.-</ecNumber>
    </submittedName>
</protein>
<name>A0A4U8VZC4_9NOCA</name>
<keyword evidence="2 3" id="KW-0456">Lyase</keyword>
<gene>
    <name evidence="3" type="primary">fabZ_1</name>
    <name evidence="3" type="ORF">NCTC10797_02845</name>
</gene>
<accession>A0A4U8VZC4</accession>
<reference evidence="3 4" key="1">
    <citation type="submission" date="2019-02" db="EMBL/GenBank/DDBJ databases">
        <authorList>
            <consortium name="Pathogen Informatics"/>
        </authorList>
    </citation>
    <scope>NUCLEOTIDE SEQUENCE [LARGE SCALE GENOMIC DNA]</scope>
    <source>
        <strain evidence="3 4">3012STDY6756504</strain>
    </source>
</reference>
<dbReference type="EMBL" id="LR215973">
    <property type="protein sequence ID" value="VFA99066.1"/>
    <property type="molecule type" value="Genomic_DNA"/>
</dbReference>
<evidence type="ECO:0000256" key="2">
    <source>
        <dbReference type="ARBA" id="ARBA00023239"/>
    </source>
</evidence>
<evidence type="ECO:0000313" key="3">
    <source>
        <dbReference type="EMBL" id="VFA99066.1"/>
    </source>
</evidence>
<dbReference type="Pfam" id="PF07977">
    <property type="entry name" value="FabA"/>
    <property type="match status" value="1"/>
</dbReference>